<proteinExistence type="predicted"/>
<name>A0A6M0CFI2_9FLAO</name>
<protein>
    <submittedName>
        <fullName evidence="1">Uncharacterized protein</fullName>
    </submittedName>
</protein>
<gene>
    <name evidence="1" type="ORF">GWK10_05150</name>
</gene>
<dbReference type="Proteomes" id="UP000474296">
    <property type="component" value="Unassembled WGS sequence"/>
</dbReference>
<dbReference type="AlphaFoldDB" id="A0A6M0CFI2"/>
<keyword evidence="2" id="KW-1185">Reference proteome</keyword>
<reference evidence="1 2" key="1">
    <citation type="submission" date="2020-01" db="EMBL/GenBank/DDBJ databases">
        <title>Spongiivirga citrea KCTC 32990T.</title>
        <authorList>
            <person name="Wang G."/>
        </authorList>
    </citation>
    <scope>NUCLEOTIDE SEQUENCE [LARGE SCALE GENOMIC DNA]</scope>
    <source>
        <strain evidence="1 2">KCTC 32990</strain>
    </source>
</reference>
<evidence type="ECO:0000313" key="2">
    <source>
        <dbReference type="Proteomes" id="UP000474296"/>
    </source>
</evidence>
<organism evidence="1 2">
    <name type="scientific">Spongiivirga citrea</name>
    <dbReference type="NCBI Taxonomy" id="1481457"/>
    <lineage>
        <taxon>Bacteria</taxon>
        <taxon>Pseudomonadati</taxon>
        <taxon>Bacteroidota</taxon>
        <taxon>Flavobacteriia</taxon>
        <taxon>Flavobacteriales</taxon>
        <taxon>Flavobacteriaceae</taxon>
        <taxon>Spongiivirga</taxon>
    </lineage>
</organism>
<evidence type="ECO:0000313" key="1">
    <source>
        <dbReference type="EMBL" id="NER16585.1"/>
    </source>
</evidence>
<comment type="caution">
    <text evidence="1">The sequence shown here is derived from an EMBL/GenBank/DDBJ whole genome shotgun (WGS) entry which is preliminary data.</text>
</comment>
<dbReference type="EMBL" id="JAABOQ010000002">
    <property type="protein sequence ID" value="NER16585.1"/>
    <property type="molecule type" value="Genomic_DNA"/>
</dbReference>
<sequence length="70" mass="8204">MDNNNKYKGLVEEIEIVMTKYGFESIDLIQLSFDLNNLNELKGKQENEVRPSRCRLVRDPETGNWKVICD</sequence>
<accession>A0A6M0CFI2</accession>